<dbReference type="GO" id="GO:0008270">
    <property type="term" value="F:zinc ion binding"/>
    <property type="evidence" value="ECO:0007669"/>
    <property type="project" value="UniProtKB-KW"/>
</dbReference>
<feature type="compositionally biased region" description="Polar residues" evidence="11">
    <location>
        <begin position="1255"/>
        <end position="1268"/>
    </location>
</feature>
<keyword evidence="5" id="KW-0862">Zinc</keyword>
<keyword evidence="4 10" id="KW-0863">Zinc-finger</keyword>
<feature type="domain" description="C2H2-type" evidence="12">
    <location>
        <begin position="1197"/>
        <end position="1226"/>
    </location>
</feature>
<feature type="compositionally biased region" description="Basic residues" evidence="11">
    <location>
        <begin position="1810"/>
        <end position="1830"/>
    </location>
</feature>
<dbReference type="GO" id="GO:0005634">
    <property type="term" value="C:nucleus"/>
    <property type="evidence" value="ECO:0007669"/>
    <property type="project" value="UniProtKB-SubCell"/>
</dbReference>
<protein>
    <recommendedName>
        <fullName evidence="12">C2H2-type domain-containing protein</fullName>
    </recommendedName>
</protein>
<sequence length="2855" mass="315447">MRTKVERKQRVLEEKLKLNMPSPKVVLDASDCARLLDGAGKTSVVVVEREGKIVAASSVTGSSDVVPSVTSSAPTPPLKSASTSEQPEPRDSALAPAQPTTSNEQPIMCESFSGSYLAKDNEKSRKKESMLSTDKDGLAIGRKTGSDQNKAILKPPKKRRGIEVDFEIETSSQSVLKNGDPQLPSPNQLNNENNFSNSAQRHSVERILQQNSVVSSQSHHDLPHSQSILSAGMELAATSTAQTSVPSTSSHESQPLSSSDQIHHQHHPYPSLVLQSKRATQNQSLPKNSPCNSFNHENASGMSTPNGDAAAGESERSFRLSPEQDEPINLSTSSQTDKTVVSPVTSQAGITTPAEGCKPDLTAHVTSVSSGDGQQSNPKITPGILLGSISSHVSDIPQKQIRSAADTLNPSNHTDYETGALAQTPLLSHLEGSKIPHLPTSQDHEHSDNPCASPTVENHDPPCNSVCKDKDEPKQGLCVETCGVANKTCSLGPENNPTESPKLNANDVLVSKSKKSSKKKTEIPMDDASCAQRLTQYALTIDDVIANFVYVPEPVEEIRLTEEEELALRDQFGEAEDPCHTIKDTNLSSTSSNNGVNVCDSAKAEPKAISVSPTVQSAETQTTIYPSKSLLKNQPSEPKKDMQVDQGRPNQTSSNIDSVLAAVASDVSKHLAKVSREVSVGDKVKKKKKTKISMKEAETEGENSILSSKKPNKEPKEPKHQTLDSTQHQKNIPEDVEKQPVIKSFKPKKAEKRKSSEKSSDLGKAIINEEQHSGGPLKKKKKIVKKSKPESDVDKCSKIHSVPVADTSPEVAPGLLDVGKDFLGANKTTETSDIGESIASTSGGSEQDTPIHESELISGKLSQGGKNDPVDKDKDSPDTGLESSGGEDSLNKPVRRYKKRLDFVKCDQCEHQARGRSALSRHMKKVHQVEVDMPHKCPHCSYGCSKQASLNRHLFTHGVFSCSRCSFVGETRLALTQHVLENHRDKLDLKLCKICNRYIKCDQVTIEEHTSKCQGPTPYKCTVCEKVFKYGSSLRVHYHTHFPDQPKKFKCELCEYRTNYKANLHKHHKNMHAVKGREFQCPDCGKLFATEDNMRRHRKVHTLARPFACETCKKTFKTSGALKGHQLIHTATRPYTCNITGCNRSFRTPKFLKSHQEEFHRLVPKKFFCSVDGCNYSFFKRSHLKRHAITHTGERNFHCTWPGCSKSFRHSDNLKVHFRSHTTEKIFQCHLCDFKTKQKNSMFWHKKKVHQIVESSKANGATHSSSGAKSKPEKVEPASGQAHSETPSGPDVVESGCQTALAMSEHSEDGSLIEGPARGKDSLTCTEEVKHSDALSKVESLKAERVKAQPDGADGKGSKDLYEFKSDDESEDETPGSFRRDLIPKEELTPLPPAPRELLIKNEIEEQRELARKEREQKKELEKKEKMEKREQEKKERAEKKEMEKKEKIEKKEMEKKEKIEKKELEKKEKIEKKELEKKEKEEKKELEKKEKIEKKEMEKKEKMEQKELEKKEKAEKKEQERKERLEKKELEMKEKIEKREKEKLEKEQAKLDKEKVKKEREEERKAREQLKLEKEKERERKKAGKENVEREVTEEKENEDAGMDEPEKKKMKPGNKSQKKAGDNTSDQHPSSGTEGSSSQSKLKKHRPEERAIRRKSPARGISKKPKVLARKKSPRRLSLKLKEEDKEEEEKARQDKPKRGRKKKLPEMPVVTKVMNTRKKKLNEEAEPEVLPLKKKKMSKKPAEDTNNTAVSPRSPRSSPRAAVVGRRQSAGRVKKAGDSPGKKSKGLPITRKMSARIQARAQPMAVKKAKVVKGRKGAKPGPKKKVVEKKELPIEEAVQAGEEDEKENISVKEEEDVSTKSAAKNNAEKTKESKVNAKKEKESTKKKIEVKKISTRRRTAAEASKDNGKTENSEESIALPERPESPAYSEELMLQGNASPYRDFSDADNINEDEEKEESENSKEVEADTVKSPVSNSEVLSQDGRDDHTPSDEQGNKNKEEDVTQGDDSCMPHNLQNAEQPKKDEDSGGCQNEDAYSSDDDVSNDIPLTPPRAPAPPPVESSEDEMEEAGEPDTSAPFSVPGPNTPFSVPGPNTPFSVPGPHTPFSVPPPTNLMQQQHSVPSEDTPLSTVPSVQSTEMHSHSSVELQHSLGSVEMQPSQNSVEMHQAQGSVEMHQAHGSVEMHPSQSSTEMHSHNSSGEINHSSVDMHISNSSREMSSRLSGEMHSHGSAEGNHLQGTVQMQPNGGSVDMHSHRSLEIYPHDSAQMRQEGSYELHSEASTLQKLRDEAMNSVKPPESADITSVSDKYQFPHHIVESLGKYNFPHPLPDHSHSDADKAYFDQYLKNLSSTRGGLNSGMGSSPTGLQQLEAMVGKSHIDGGPKSPVSSLPSSVITSLESGLAGDGRSHRGEALPHPHEALYSGRETPSALPRLPDRQSTNTPLPPSGAPTPAFEAFSHLNPLHAAPPTAPVPGRDNAYLRQADNLFPTPPVSSSFMAEAMFQRQAMSTPFLPPPPPQAGERSSVLTSHSSSSTLLRRAGTMPTSDMFSASQAMQPTMSRNPFTNAWASQDSRPSHWQTPYLPRQSNMATPGTFFPGKESYLTGREFMFDPTSVRASAEGRSMFPSLSGSSQGQESLPLDRFDLSNYFPNAAAMAPYGSSAAATSLDYTRTGHTSSSKPFDDRYRQASVSGGATSGAIPDFRSLPAVSGSGSEMFPGIPGVNPGFNLYAAAGNPMSYHPHHHHHHPHSQHPHHHQLTDSSVNSAFLSHHHHPHHHPGSAQHAAMFERDYRGLYPQNAAAAAAAAYPFINERQYPASTSKLGHTHPSVGPSASASSRATAQEGQMQDPYRTMLYRY</sequence>
<feature type="compositionally biased region" description="Polar residues" evidence="11">
    <location>
        <begin position="278"/>
        <end position="306"/>
    </location>
</feature>
<feature type="compositionally biased region" description="Polar residues" evidence="11">
    <location>
        <begin position="2669"/>
        <end position="2678"/>
    </location>
</feature>
<accession>A0AAE0YMN6</accession>
<feature type="compositionally biased region" description="Basic and acidic residues" evidence="11">
    <location>
        <begin position="787"/>
        <end position="797"/>
    </location>
</feature>
<dbReference type="Gene3D" id="3.30.160.60">
    <property type="entry name" value="Classic Zinc Finger"/>
    <property type="match status" value="7"/>
</dbReference>
<feature type="region of interest" description="Disordered" evidence="11">
    <location>
        <begin position="432"/>
        <end position="458"/>
    </location>
</feature>
<proteinExistence type="predicted"/>
<feature type="compositionally biased region" description="Basic and acidic residues" evidence="11">
    <location>
        <begin position="753"/>
        <end position="772"/>
    </location>
</feature>
<feature type="compositionally biased region" description="Basic residues" evidence="11">
    <location>
        <begin position="1654"/>
        <end position="1681"/>
    </location>
</feature>
<feature type="compositionally biased region" description="Low complexity" evidence="11">
    <location>
        <begin position="57"/>
        <end position="73"/>
    </location>
</feature>
<evidence type="ECO:0000256" key="10">
    <source>
        <dbReference type="PROSITE-ProRule" id="PRU00042"/>
    </source>
</evidence>
<evidence type="ECO:0000259" key="12">
    <source>
        <dbReference type="PROSITE" id="PS50157"/>
    </source>
</evidence>
<feature type="compositionally biased region" description="Low complexity" evidence="11">
    <location>
        <begin position="1752"/>
        <end position="1767"/>
    </location>
</feature>
<feature type="compositionally biased region" description="Basic and acidic residues" evidence="11">
    <location>
        <begin position="731"/>
        <end position="740"/>
    </location>
</feature>
<dbReference type="FunFam" id="3.30.160.60:FF:001397">
    <property type="entry name" value="Datilografo, isoform A"/>
    <property type="match status" value="1"/>
</dbReference>
<feature type="compositionally biased region" description="Acidic residues" evidence="11">
    <location>
        <begin position="2064"/>
        <end position="2074"/>
    </location>
</feature>
<feature type="region of interest" description="Disordered" evidence="11">
    <location>
        <begin position="57"/>
        <end position="200"/>
    </location>
</feature>
<feature type="region of interest" description="Disordered" evidence="11">
    <location>
        <begin position="2669"/>
        <end position="2699"/>
    </location>
</feature>
<feature type="domain" description="C2H2-type" evidence="12">
    <location>
        <begin position="1019"/>
        <end position="1046"/>
    </location>
</feature>
<keyword evidence="2" id="KW-0479">Metal-binding</keyword>
<gene>
    <name evidence="13" type="ORF">RRG08_065584</name>
</gene>
<organism evidence="13 14">
    <name type="scientific">Elysia crispata</name>
    <name type="common">lettuce slug</name>
    <dbReference type="NCBI Taxonomy" id="231223"/>
    <lineage>
        <taxon>Eukaryota</taxon>
        <taxon>Metazoa</taxon>
        <taxon>Spiralia</taxon>
        <taxon>Lophotrochozoa</taxon>
        <taxon>Mollusca</taxon>
        <taxon>Gastropoda</taxon>
        <taxon>Heterobranchia</taxon>
        <taxon>Euthyneura</taxon>
        <taxon>Panpulmonata</taxon>
        <taxon>Sacoglossa</taxon>
        <taxon>Placobranchoidea</taxon>
        <taxon>Plakobranchidae</taxon>
        <taxon>Elysia</taxon>
    </lineage>
</organism>
<feature type="region of interest" description="Disordered" evidence="11">
    <location>
        <begin position="1255"/>
        <end position="1294"/>
    </location>
</feature>
<evidence type="ECO:0000256" key="7">
    <source>
        <dbReference type="ARBA" id="ARBA00023125"/>
    </source>
</evidence>
<dbReference type="GO" id="GO:0003677">
    <property type="term" value="F:DNA binding"/>
    <property type="evidence" value="ECO:0007669"/>
    <property type="project" value="UniProtKB-KW"/>
</dbReference>
<feature type="domain" description="C2H2-type" evidence="12">
    <location>
        <begin position="1135"/>
        <end position="1160"/>
    </location>
</feature>
<feature type="compositionally biased region" description="Low complexity" evidence="11">
    <location>
        <begin position="2385"/>
        <end position="2400"/>
    </location>
</feature>
<feature type="region of interest" description="Disordered" evidence="11">
    <location>
        <begin position="2736"/>
        <end position="2756"/>
    </location>
</feature>
<dbReference type="Pfam" id="PF00096">
    <property type="entry name" value="zf-C2H2"/>
    <property type="match status" value="4"/>
</dbReference>
<keyword evidence="9" id="KW-0539">Nucleus</keyword>
<feature type="region of interest" description="Disordered" evidence="11">
    <location>
        <begin position="610"/>
        <end position="654"/>
    </location>
</feature>
<comment type="caution">
    <text evidence="13">The sequence shown here is derived from an EMBL/GenBank/DDBJ whole genome shotgun (WGS) entry which is preliminary data.</text>
</comment>
<evidence type="ECO:0000313" key="13">
    <source>
        <dbReference type="EMBL" id="KAK3751678.1"/>
    </source>
</evidence>
<feature type="compositionally biased region" description="Basic and acidic residues" evidence="11">
    <location>
        <begin position="1682"/>
        <end position="1699"/>
    </location>
</feature>
<feature type="domain" description="C2H2-type" evidence="12">
    <location>
        <begin position="1167"/>
        <end position="1196"/>
    </location>
</feature>
<feature type="compositionally biased region" description="Basic and acidic residues" evidence="11">
    <location>
        <begin position="1341"/>
        <end position="1367"/>
    </location>
</feature>
<feature type="region of interest" description="Disordered" evidence="11">
    <location>
        <begin position="1341"/>
        <end position="1464"/>
    </location>
</feature>
<dbReference type="SUPFAM" id="SSF57667">
    <property type="entry name" value="beta-beta-alpha zinc fingers"/>
    <property type="match status" value="5"/>
</dbReference>
<feature type="domain" description="C2H2-type" evidence="12">
    <location>
        <begin position="1049"/>
        <end position="1077"/>
    </location>
</feature>
<reference evidence="13" key="1">
    <citation type="journal article" date="2023" name="G3 (Bethesda)">
        <title>A reference genome for the long-term kleptoplast-retaining sea slug Elysia crispata morphotype clarki.</title>
        <authorList>
            <person name="Eastman K.E."/>
            <person name="Pendleton A.L."/>
            <person name="Shaikh M.A."/>
            <person name="Suttiyut T."/>
            <person name="Ogas R."/>
            <person name="Tomko P."/>
            <person name="Gavelis G."/>
            <person name="Widhalm J.R."/>
            <person name="Wisecaver J.H."/>
        </authorList>
    </citation>
    <scope>NUCLEOTIDE SEQUENCE</scope>
    <source>
        <strain evidence="13">ECLA1</strain>
    </source>
</reference>
<feature type="compositionally biased region" description="Basic and acidic residues" evidence="11">
    <location>
        <begin position="1962"/>
        <end position="1972"/>
    </location>
</feature>
<feature type="compositionally biased region" description="Basic and acidic residues" evidence="11">
    <location>
        <begin position="711"/>
        <end position="722"/>
    </location>
</feature>
<dbReference type="FunFam" id="3.30.160.60:FF:000007">
    <property type="entry name" value="Basic krueppel-like factor 3"/>
    <property type="match status" value="1"/>
</dbReference>
<feature type="compositionally biased region" description="Basic and acidic residues" evidence="11">
    <location>
        <begin position="1378"/>
        <end position="1388"/>
    </location>
</feature>
<feature type="region of interest" description="Disordered" evidence="11">
    <location>
        <begin position="2816"/>
        <end position="2850"/>
    </location>
</feature>
<feature type="compositionally biased region" description="Basic residues" evidence="11">
    <location>
        <begin position="1610"/>
        <end position="1620"/>
    </location>
</feature>
<feature type="compositionally biased region" description="Polar residues" evidence="11">
    <location>
        <begin position="364"/>
        <end position="379"/>
    </location>
</feature>
<feature type="region of interest" description="Disordered" evidence="11">
    <location>
        <begin position="677"/>
        <end position="892"/>
    </location>
</feature>
<feature type="compositionally biased region" description="Polar residues" evidence="11">
    <location>
        <begin position="237"/>
        <end position="260"/>
    </location>
</feature>
<feature type="compositionally biased region" description="Basic and acidic residues" evidence="11">
    <location>
        <begin position="119"/>
        <end position="137"/>
    </location>
</feature>
<dbReference type="InterPro" id="IPR013087">
    <property type="entry name" value="Znf_C2H2_type"/>
</dbReference>
<keyword evidence="7" id="KW-0238">DNA-binding</keyword>
<dbReference type="InterPro" id="IPR050826">
    <property type="entry name" value="Krueppel_C2H2_ZnFinger"/>
</dbReference>
<feature type="compositionally biased region" description="Basic residues" evidence="11">
    <location>
        <begin position="777"/>
        <end position="786"/>
    </location>
</feature>
<feature type="domain" description="C2H2-type" evidence="12">
    <location>
        <begin position="1107"/>
        <end position="1134"/>
    </location>
</feature>
<dbReference type="EMBL" id="JAWDGP010005809">
    <property type="protein sequence ID" value="KAK3751678.1"/>
    <property type="molecule type" value="Genomic_DNA"/>
</dbReference>
<feature type="compositionally biased region" description="Basic and acidic residues" evidence="11">
    <location>
        <begin position="1478"/>
        <end position="1596"/>
    </location>
</feature>
<name>A0AAE0YMN6_9GAST</name>
<feature type="region of interest" description="Disordered" evidence="11">
    <location>
        <begin position="2378"/>
        <end position="2451"/>
    </location>
</feature>
<evidence type="ECO:0000256" key="3">
    <source>
        <dbReference type="ARBA" id="ARBA00022737"/>
    </source>
</evidence>
<feature type="compositionally biased region" description="Basic and acidic residues" evidence="11">
    <location>
        <begin position="1869"/>
        <end position="1895"/>
    </location>
</feature>
<feature type="compositionally biased region" description="Basic residues" evidence="11">
    <location>
        <begin position="2738"/>
        <end position="2754"/>
    </location>
</feature>
<evidence type="ECO:0000256" key="6">
    <source>
        <dbReference type="ARBA" id="ARBA00023015"/>
    </source>
</evidence>
<feature type="compositionally biased region" description="Basic and acidic residues" evidence="11">
    <location>
        <begin position="1902"/>
        <end position="1915"/>
    </location>
</feature>
<feature type="compositionally biased region" description="Basic and acidic residues" evidence="11">
    <location>
        <begin position="2406"/>
        <end position="2419"/>
    </location>
</feature>
<feature type="compositionally biased region" description="Basic and acidic residues" evidence="11">
    <location>
        <begin position="1986"/>
        <end position="2005"/>
    </location>
</feature>
<comment type="subcellular location">
    <subcellularLocation>
        <location evidence="1">Nucleus</location>
    </subcellularLocation>
</comment>
<dbReference type="PANTHER" id="PTHR24377">
    <property type="entry name" value="IP01015P-RELATED"/>
    <property type="match status" value="1"/>
</dbReference>
<evidence type="ECO:0000256" key="11">
    <source>
        <dbReference type="SAM" id="MobiDB-lite"/>
    </source>
</evidence>
<keyword evidence="14" id="KW-1185">Reference proteome</keyword>
<dbReference type="InterPro" id="IPR036236">
    <property type="entry name" value="Znf_C2H2_sf"/>
</dbReference>
<feature type="compositionally biased region" description="Polar residues" evidence="11">
    <location>
        <begin position="329"/>
        <end position="350"/>
    </location>
</feature>
<feature type="compositionally biased region" description="Low complexity" evidence="11">
    <location>
        <begin position="1632"/>
        <end position="1642"/>
    </location>
</feature>
<feature type="compositionally biased region" description="Acidic residues" evidence="11">
    <location>
        <begin position="1952"/>
        <end position="1961"/>
    </location>
</feature>
<feature type="compositionally biased region" description="Basic and acidic residues" evidence="11">
    <location>
        <begin position="868"/>
        <end position="877"/>
    </location>
</feature>
<feature type="compositionally biased region" description="Basic and acidic residues" evidence="11">
    <location>
        <begin position="1398"/>
        <end position="1464"/>
    </location>
</feature>
<dbReference type="PROSITE" id="PS00028">
    <property type="entry name" value="ZINC_FINGER_C2H2_1"/>
    <property type="match status" value="6"/>
</dbReference>
<evidence type="ECO:0000256" key="4">
    <source>
        <dbReference type="ARBA" id="ARBA00022771"/>
    </source>
</evidence>
<evidence type="ECO:0000256" key="8">
    <source>
        <dbReference type="ARBA" id="ARBA00023163"/>
    </source>
</evidence>
<feature type="region of interest" description="Disordered" evidence="11">
    <location>
        <begin position="237"/>
        <end position="265"/>
    </location>
</feature>
<feature type="compositionally biased region" description="Polar residues" evidence="11">
    <location>
        <begin position="611"/>
        <end position="636"/>
    </location>
</feature>
<feature type="compositionally biased region" description="Polar residues" evidence="11">
    <location>
        <begin position="2829"/>
        <end position="2843"/>
    </location>
</feature>
<evidence type="ECO:0000313" key="14">
    <source>
        <dbReference type="Proteomes" id="UP001283361"/>
    </source>
</evidence>
<evidence type="ECO:0000256" key="1">
    <source>
        <dbReference type="ARBA" id="ARBA00004123"/>
    </source>
</evidence>
<feature type="region of interest" description="Disordered" evidence="11">
    <location>
        <begin position="278"/>
        <end position="382"/>
    </location>
</feature>
<evidence type="ECO:0000256" key="5">
    <source>
        <dbReference type="ARBA" id="ARBA00022833"/>
    </source>
</evidence>
<feature type="region of interest" description="Disordered" evidence="11">
    <location>
        <begin position="1478"/>
        <end position="2105"/>
    </location>
</feature>
<feature type="region of interest" description="Disordered" evidence="11">
    <location>
        <begin position="2509"/>
        <end position="2535"/>
    </location>
</feature>
<feature type="domain" description="C2H2-type" evidence="12">
    <location>
        <begin position="904"/>
        <end position="932"/>
    </location>
</feature>
<feature type="compositionally biased region" description="Polar residues" evidence="11">
    <location>
        <begin position="826"/>
        <end position="848"/>
    </location>
</feature>
<dbReference type="Proteomes" id="UP001283361">
    <property type="component" value="Unassembled WGS sequence"/>
</dbReference>
<dbReference type="PROSITE" id="PS50157">
    <property type="entry name" value="ZINC_FINGER_C2H2_2"/>
    <property type="match status" value="8"/>
</dbReference>
<feature type="domain" description="C2H2-type" evidence="12">
    <location>
        <begin position="1079"/>
        <end position="1106"/>
    </location>
</feature>
<feature type="compositionally biased region" description="Low complexity" evidence="11">
    <location>
        <begin position="181"/>
        <end position="200"/>
    </location>
</feature>
<evidence type="ECO:0000256" key="9">
    <source>
        <dbReference type="ARBA" id="ARBA00023242"/>
    </source>
</evidence>
<feature type="compositionally biased region" description="Pro residues" evidence="11">
    <location>
        <begin position="2051"/>
        <end position="2062"/>
    </location>
</feature>
<evidence type="ECO:0000256" key="2">
    <source>
        <dbReference type="ARBA" id="ARBA00022723"/>
    </source>
</evidence>
<dbReference type="SMART" id="SM00355">
    <property type="entry name" value="ZnF_C2H2"/>
    <property type="match status" value="11"/>
</dbReference>
<keyword evidence="3" id="KW-0677">Repeat</keyword>
<keyword evidence="8" id="KW-0804">Transcription</keyword>
<feature type="compositionally biased region" description="Low complexity" evidence="11">
    <location>
        <begin position="2522"/>
        <end position="2535"/>
    </location>
</feature>
<dbReference type="FunFam" id="3.30.160.60:FF:001228">
    <property type="entry name" value="Zinc finger protein 236"/>
    <property type="match status" value="1"/>
</dbReference>
<keyword evidence="6" id="KW-0805">Transcription regulation</keyword>